<dbReference type="AlphaFoldDB" id="A0A080Z883"/>
<proteinExistence type="predicted"/>
<comment type="caution">
    <text evidence="1">The sequence shown here is derived from an EMBL/GenBank/DDBJ whole genome shotgun (WGS) entry which is preliminary data.</text>
</comment>
<protein>
    <submittedName>
        <fullName evidence="1">Uncharacterized protein</fullName>
    </submittedName>
</protein>
<sequence>MPRVAAFLREQQVEAGPASERYMAVTQARLPEGAPLQVPDSITFRQLHHIDTQQAAVDAAMTEEQLQRACEYRVVRIKLHGAVVPVQVKYWRVTRRTRATEL</sequence>
<evidence type="ECO:0000313" key="2">
    <source>
        <dbReference type="Proteomes" id="UP000028582"/>
    </source>
</evidence>
<gene>
    <name evidence="1" type="ORF">F444_19344</name>
</gene>
<organism evidence="1 2">
    <name type="scientific">Phytophthora nicotianae P1976</name>
    <dbReference type="NCBI Taxonomy" id="1317066"/>
    <lineage>
        <taxon>Eukaryota</taxon>
        <taxon>Sar</taxon>
        <taxon>Stramenopiles</taxon>
        <taxon>Oomycota</taxon>
        <taxon>Peronosporomycetes</taxon>
        <taxon>Peronosporales</taxon>
        <taxon>Peronosporaceae</taxon>
        <taxon>Phytophthora</taxon>
    </lineage>
</organism>
<dbReference type="OrthoDB" id="110390at2759"/>
<dbReference type="EMBL" id="ANJA01003539">
    <property type="protein sequence ID" value="ETO62844.1"/>
    <property type="molecule type" value="Genomic_DNA"/>
</dbReference>
<name>A0A080Z883_PHYNI</name>
<evidence type="ECO:0000313" key="1">
    <source>
        <dbReference type="EMBL" id="ETO62844.1"/>
    </source>
</evidence>
<dbReference type="Proteomes" id="UP000028582">
    <property type="component" value="Unassembled WGS sequence"/>
</dbReference>
<reference evidence="1 2" key="1">
    <citation type="submission" date="2013-11" db="EMBL/GenBank/DDBJ databases">
        <title>The Genome Sequence of Phytophthora parasitica P1976.</title>
        <authorList>
            <consortium name="The Broad Institute Genomics Platform"/>
            <person name="Russ C."/>
            <person name="Tyler B."/>
            <person name="Panabieres F."/>
            <person name="Shan W."/>
            <person name="Tripathy S."/>
            <person name="Grunwald N."/>
            <person name="Machado M."/>
            <person name="Johnson C.S."/>
            <person name="Walker B."/>
            <person name="Young S."/>
            <person name="Zeng Q."/>
            <person name="Gargeya S."/>
            <person name="Fitzgerald M."/>
            <person name="Haas B."/>
            <person name="Abouelleil A."/>
            <person name="Allen A.W."/>
            <person name="Alvarado L."/>
            <person name="Arachchi H.M."/>
            <person name="Berlin A.M."/>
            <person name="Chapman S.B."/>
            <person name="Gainer-Dewar J."/>
            <person name="Goldberg J."/>
            <person name="Griggs A."/>
            <person name="Gujja S."/>
            <person name="Hansen M."/>
            <person name="Howarth C."/>
            <person name="Imamovic A."/>
            <person name="Ireland A."/>
            <person name="Larimer J."/>
            <person name="McCowan C."/>
            <person name="Murphy C."/>
            <person name="Pearson M."/>
            <person name="Poon T.W."/>
            <person name="Priest M."/>
            <person name="Roberts A."/>
            <person name="Saif S."/>
            <person name="Shea T."/>
            <person name="Sisk P."/>
            <person name="Sykes S."/>
            <person name="Wortman J."/>
            <person name="Nusbaum C."/>
            <person name="Birren B."/>
        </authorList>
    </citation>
    <scope>NUCLEOTIDE SEQUENCE [LARGE SCALE GENOMIC DNA]</scope>
    <source>
        <strain evidence="1 2">P1976</strain>
    </source>
</reference>
<accession>A0A080Z883</accession>